<reference evidence="2" key="1">
    <citation type="journal article" date="2023" name="Mol. Phylogenet. Evol.">
        <title>Genome-scale phylogeny and comparative genomics of the fungal order Sordariales.</title>
        <authorList>
            <person name="Hensen N."/>
            <person name="Bonometti L."/>
            <person name="Westerberg I."/>
            <person name="Brannstrom I.O."/>
            <person name="Guillou S."/>
            <person name="Cros-Aarteil S."/>
            <person name="Calhoun S."/>
            <person name="Haridas S."/>
            <person name="Kuo A."/>
            <person name="Mondo S."/>
            <person name="Pangilinan J."/>
            <person name="Riley R."/>
            <person name="LaButti K."/>
            <person name="Andreopoulos B."/>
            <person name="Lipzen A."/>
            <person name="Chen C."/>
            <person name="Yan M."/>
            <person name="Daum C."/>
            <person name="Ng V."/>
            <person name="Clum A."/>
            <person name="Steindorff A."/>
            <person name="Ohm R.A."/>
            <person name="Martin F."/>
            <person name="Silar P."/>
            <person name="Natvig D.O."/>
            <person name="Lalanne C."/>
            <person name="Gautier V."/>
            <person name="Ament-Velasquez S.L."/>
            <person name="Kruys A."/>
            <person name="Hutchinson M.I."/>
            <person name="Powell A.J."/>
            <person name="Barry K."/>
            <person name="Miller A.N."/>
            <person name="Grigoriev I.V."/>
            <person name="Debuchy R."/>
            <person name="Gladieux P."/>
            <person name="Hiltunen Thoren M."/>
            <person name="Johannesson H."/>
        </authorList>
    </citation>
    <scope>NUCLEOTIDE SEQUENCE</scope>
    <source>
        <strain evidence="2">CBS 103.79</strain>
    </source>
</reference>
<dbReference type="PANTHER" id="PTHR21310">
    <property type="entry name" value="AMINOGLYCOSIDE PHOSPHOTRANSFERASE-RELATED-RELATED"/>
    <property type="match status" value="1"/>
</dbReference>
<evidence type="ECO:0000259" key="1">
    <source>
        <dbReference type="Pfam" id="PF01636"/>
    </source>
</evidence>
<keyword evidence="2" id="KW-0808">Transferase</keyword>
<feature type="domain" description="Aminoglycoside phosphotransferase" evidence="1">
    <location>
        <begin position="54"/>
        <end position="321"/>
    </location>
</feature>
<evidence type="ECO:0000313" key="2">
    <source>
        <dbReference type="EMBL" id="KAK3905465.1"/>
    </source>
</evidence>
<proteinExistence type="predicted"/>
<dbReference type="InterPro" id="IPR011009">
    <property type="entry name" value="Kinase-like_dom_sf"/>
</dbReference>
<dbReference type="Gene3D" id="3.30.200.20">
    <property type="entry name" value="Phosphorylase Kinase, domain 1"/>
    <property type="match status" value="1"/>
</dbReference>
<protein>
    <submittedName>
        <fullName evidence="2">Kinase-like domain-containing protein</fullName>
    </submittedName>
</protein>
<dbReference type="Proteomes" id="UP001303889">
    <property type="component" value="Unassembled WGS sequence"/>
</dbReference>
<evidence type="ECO:0000313" key="3">
    <source>
        <dbReference type="Proteomes" id="UP001303889"/>
    </source>
</evidence>
<sequence>MRNFIKTGKIEEERERWVAALDDDEILRLASSVRGRDKCIIFQPRKRGSYNICFFVEFDSPPERWVVRIPIPMCIIPKDMLDEKTEVELATMRYVSPKTTLPIPKVHAYAFSDTGLNGLPYIIMDYVDGRSLKDLDYGTGPTWGYLVVGDADTPASKHLHQQLADVYVQLRQLQFPKIGALGLPSHNTPALSCDPEEIRVSNRPLSIDVVLQEIDGLEPGLSFPPRKPVNTAKEFAAGLLSLAANKLEKEADQTLDEKKPGSVLYAAHHFERFVRQEWLDHTADEGPFVLTHGDMEHFAGNILFDKDYNLVGIVDWEWSRVVPAQFMVPPLWLAGSQLDIVLMVQASYNKIVGYLRAAVQERERAVGLPPILSTEPHTAVVIGLNYPDLAFDDEDEGVFEREAAPRIREFLEASEERQAFLELKIKEQFEFFEEERQHWGNKTARSMIATRSFI</sequence>
<name>A0AAN6RWE8_9PEZI</name>
<dbReference type="InterPro" id="IPR002575">
    <property type="entry name" value="Aminoglycoside_PTrfase"/>
</dbReference>
<comment type="caution">
    <text evidence="2">The sequence shown here is derived from an EMBL/GenBank/DDBJ whole genome shotgun (WGS) entry which is preliminary data.</text>
</comment>
<reference evidence="2" key="2">
    <citation type="submission" date="2023-05" db="EMBL/GenBank/DDBJ databases">
        <authorList>
            <consortium name="Lawrence Berkeley National Laboratory"/>
            <person name="Steindorff A."/>
            <person name="Hensen N."/>
            <person name="Bonometti L."/>
            <person name="Westerberg I."/>
            <person name="Brannstrom I.O."/>
            <person name="Guillou S."/>
            <person name="Cros-Aarteil S."/>
            <person name="Calhoun S."/>
            <person name="Haridas S."/>
            <person name="Kuo A."/>
            <person name="Mondo S."/>
            <person name="Pangilinan J."/>
            <person name="Riley R."/>
            <person name="Labutti K."/>
            <person name="Andreopoulos B."/>
            <person name="Lipzen A."/>
            <person name="Chen C."/>
            <person name="Yanf M."/>
            <person name="Daum C."/>
            <person name="Ng V."/>
            <person name="Clum A."/>
            <person name="Ohm R."/>
            <person name="Martin F."/>
            <person name="Silar P."/>
            <person name="Natvig D."/>
            <person name="Lalanne C."/>
            <person name="Gautier V."/>
            <person name="Ament-Velasquez S.L."/>
            <person name="Kruys A."/>
            <person name="Hutchinson M.I."/>
            <person name="Powell A.J."/>
            <person name="Barry K."/>
            <person name="Miller A.N."/>
            <person name="Grigoriev I.V."/>
            <person name="Debuchy R."/>
            <person name="Gladieux P."/>
            <person name="Thoren M.H."/>
            <person name="Johannesson H."/>
        </authorList>
    </citation>
    <scope>NUCLEOTIDE SEQUENCE</scope>
    <source>
        <strain evidence="2">CBS 103.79</strain>
    </source>
</reference>
<accession>A0AAN6RWE8</accession>
<keyword evidence="3" id="KW-1185">Reference proteome</keyword>
<dbReference type="Gene3D" id="3.90.1200.10">
    <property type="match status" value="1"/>
</dbReference>
<dbReference type="InterPro" id="IPR051678">
    <property type="entry name" value="AGP_Transferase"/>
</dbReference>
<organism evidence="2 3">
    <name type="scientific">Staphylotrichum tortipilum</name>
    <dbReference type="NCBI Taxonomy" id="2831512"/>
    <lineage>
        <taxon>Eukaryota</taxon>
        <taxon>Fungi</taxon>
        <taxon>Dikarya</taxon>
        <taxon>Ascomycota</taxon>
        <taxon>Pezizomycotina</taxon>
        <taxon>Sordariomycetes</taxon>
        <taxon>Sordariomycetidae</taxon>
        <taxon>Sordariales</taxon>
        <taxon>Chaetomiaceae</taxon>
        <taxon>Staphylotrichum</taxon>
    </lineage>
</organism>
<keyword evidence="2" id="KW-0418">Kinase</keyword>
<dbReference type="AlphaFoldDB" id="A0AAN6RWE8"/>
<dbReference type="SUPFAM" id="SSF56112">
    <property type="entry name" value="Protein kinase-like (PK-like)"/>
    <property type="match status" value="1"/>
</dbReference>
<dbReference type="PANTHER" id="PTHR21310:SF37">
    <property type="entry name" value="AMINOGLYCOSIDE PHOSPHOTRANSFERASE DOMAIN-CONTAINING PROTEIN"/>
    <property type="match status" value="1"/>
</dbReference>
<gene>
    <name evidence="2" type="ORF">C8A05DRAFT_30693</name>
</gene>
<dbReference type="Pfam" id="PF01636">
    <property type="entry name" value="APH"/>
    <property type="match status" value="1"/>
</dbReference>
<dbReference type="GO" id="GO:0016301">
    <property type="term" value="F:kinase activity"/>
    <property type="evidence" value="ECO:0007669"/>
    <property type="project" value="UniProtKB-KW"/>
</dbReference>
<dbReference type="EMBL" id="MU855357">
    <property type="protein sequence ID" value="KAK3905465.1"/>
    <property type="molecule type" value="Genomic_DNA"/>
</dbReference>